<dbReference type="Proteomes" id="UP000311469">
    <property type="component" value="Chromosome cSF1"/>
</dbReference>
<protein>
    <submittedName>
        <fullName evidence="1">Uncharacterized protein</fullName>
    </submittedName>
</protein>
<evidence type="ECO:0000313" key="1">
    <source>
        <dbReference type="EMBL" id="QDC37744.1"/>
    </source>
</evidence>
<accession>A0A5B8CDZ3</accession>
<dbReference type="AlphaFoldDB" id="A0A5B8CDZ3"/>
<reference evidence="1 2" key="1">
    <citation type="submission" date="2019-06" db="EMBL/GenBank/DDBJ databases">
        <title>Genome organization and adaptive potential of archetypical organophosphate degarding Sphingobium fuliginis ATCC 27551.</title>
        <authorList>
            <person name="Sarwar A."/>
            <person name="Parthasarathy S."/>
            <person name="Singh C."/>
            <person name="Siddavattam D."/>
        </authorList>
    </citation>
    <scope>NUCLEOTIDE SEQUENCE [LARGE SCALE GENOMIC DNA]</scope>
    <source>
        <strain evidence="1 2">ATCC 27551</strain>
    </source>
</reference>
<dbReference type="EMBL" id="CP041016">
    <property type="protein sequence ID" value="QDC37744.1"/>
    <property type="molecule type" value="Genomic_DNA"/>
</dbReference>
<organism evidence="1 2">
    <name type="scientific">Sphingobium fuliginis ATCC 27551</name>
    <dbReference type="NCBI Taxonomy" id="1208342"/>
    <lineage>
        <taxon>Bacteria</taxon>
        <taxon>Pseudomonadati</taxon>
        <taxon>Pseudomonadota</taxon>
        <taxon>Alphaproteobacteria</taxon>
        <taxon>Sphingomonadales</taxon>
        <taxon>Sphingomonadaceae</taxon>
        <taxon>Sphingobium</taxon>
    </lineage>
</organism>
<proteinExistence type="predicted"/>
<dbReference type="RefSeq" id="WP_048576019.1">
    <property type="nucleotide sequence ID" value="NZ_CP041016.1"/>
</dbReference>
<sequence length="135" mass="15310">MMQGPWYFFHPDSPGYLQRKLDEGEPVSRAELVRVFEANPGFAWQGALHKLYSQILNGSFKGKPGPKDRFSWSMWQCINAWVDLEADDIRGERAGRPRIGADLSPVQEAYERTARAFRLGTGPSLANSLSLRNLR</sequence>
<evidence type="ECO:0000313" key="2">
    <source>
        <dbReference type="Proteomes" id="UP000311469"/>
    </source>
</evidence>
<gene>
    <name evidence="1" type="ORF">FIL70_11445</name>
</gene>
<name>A0A5B8CDZ3_SPHSA</name>
<dbReference type="KEGG" id="sufl:FIL70_11445"/>